<evidence type="ECO:0000259" key="10">
    <source>
        <dbReference type="SMART" id="SM00235"/>
    </source>
</evidence>
<dbReference type="PANTHER" id="PTHR38340">
    <property type="entry name" value="S-LAYER PROTEIN"/>
    <property type="match status" value="1"/>
</dbReference>
<organism evidence="11 12">
    <name type="scientific">Hoeflea halophila</name>
    <dbReference type="NCBI Taxonomy" id="714899"/>
    <lineage>
        <taxon>Bacteria</taxon>
        <taxon>Pseudomonadati</taxon>
        <taxon>Pseudomonadota</taxon>
        <taxon>Alphaproteobacteria</taxon>
        <taxon>Hyphomicrobiales</taxon>
        <taxon>Rhizobiaceae</taxon>
        <taxon>Hoeflea</taxon>
    </lineage>
</organism>
<keyword evidence="4" id="KW-0964">Secreted</keyword>
<evidence type="ECO:0000256" key="9">
    <source>
        <dbReference type="ARBA" id="ARBA00022833"/>
    </source>
</evidence>
<dbReference type="GO" id="GO:0008270">
    <property type="term" value="F:zinc ion binding"/>
    <property type="evidence" value="ECO:0007669"/>
    <property type="project" value="InterPro"/>
</dbReference>
<dbReference type="CDD" id="cd04277">
    <property type="entry name" value="ZnMc_serralysin_like"/>
    <property type="match status" value="1"/>
</dbReference>
<dbReference type="EMBL" id="OCPC01000002">
    <property type="protein sequence ID" value="SOE17220.1"/>
    <property type="molecule type" value="Genomic_DNA"/>
</dbReference>
<evidence type="ECO:0000256" key="2">
    <source>
        <dbReference type="ARBA" id="ARBA00004613"/>
    </source>
</evidence>
<dbReference type="InterPro" id="IPR001343">
    <property type="entry name" value="Hemolysn_Ca-bd"/>
</dbReference>
<dbReference type="AlphaFoldDB" id="A0A286IAV1"/>
<reference evidence="12" key="1">
    <citation type="submission" date="2017-08" db="EMBL/GenBank/DDBJ databases">
        <authorList>
            <person name="Varghese N."/>
            <person name="Submissions S."/>
        </authorList>
    </citation>
    <scope>NUCLEOTIDE SEQUENCE [LARGE SCALE GENOMIC DNA]</scope>
    <source>
        <strain evidence="12">KCTC 23107</strain>
    </source>
</reference>
<dbReference type="SUPFAM" id="SSF55486">
    <property type="entry name" value="Metalloproteases ('zincins'), catalytic domain"/>
    <property type="match status" value="1"/>
</dbReference>
<gene>
    <name evidence="11" type="ORF">SAMN05877838_2113</name>
</gene>
<dbReference type="PROSITE" id="PS00330">
    <property type="entry name" value="HEMOLYSIN_CALCIUM"/>
    <property type="match status" value="4"/>
</dbReference>
<keyword evidence="12" id="KW-1185">Reference proteome</keyword>
<dbReference type="InterPro" id="IPR006026">
    <property type="entry name" value="Peptidase_Metallo"/>
</dbReference>
<dbReference type="Gene3D" id="3.40.390.10">
    <property type="entry name" value="Collagenase (Catalytic Domain)"/>
    <property type="match status" value="1"/>
</dbReference>
<dbReference type="Gene3D" id="2.150.10.10">
    <property type="entry name" value="Serralysin-like metalloprotease, C-terminal"/>
    <property type="match status" value="3"/>
</dbReference>
<evidence type="ECO:0000313" key="12">
    <source>
        <dbReference type="Proteomes" id="UP000219465"/>
    </source>
</evidence>
<dbReference type="InterPro" id="IPR018511">
    <property type="entry name" value="Hemolysin-typ_Ca-bd_CS"/>
</dbReference>
<feature type="domain" description="Peptidase metallopeptidase" evidence="10">
    <location>
        <begin position="20"/>
        <end position="209"/>
    </location>
</feature>
<comment type="cofactor">
    <cofactor evidence="1">
        <name>Ca(2+)</name>
        <dbReference type="ChEBI" id="CHEBI:29108"/>
    </cofactor>
</comment>
<evidence type="ECO:0000256" key="4">
    <source>
        <dbReference type="ARBA" id="ARBA00022525"/>
    </source>
</evidence>
<dbReference type="Pfam" id="PF00413">
    <property type="entry name" value="Peptidase_M10"/>
    <property type="match status" value="1"/>
</dbReference>
<evidence type="ECO:0000313" key="11">
    <source>
        <dbReference type="EMBL" id="SOE17220.1"/>
    </source>
</evidence>
<accession>A0A286IAV1</accession>
<evidence type="ECO:0000256" key="8">
    <source>
        <dbReference type="ARBA" id="ARBA00022801"/>
    </source>
</evidence>
<dbReference type="SMART" id="SM00235">
    <property type="entry name" value="ZnMc"/>
    <property type="match status" value="1"/>
</dbReference>
<keyword evidence="5" id="KW-0645">Protease</keyword>
<comment type="subcellular location">
    <subcellularLocation>
        <location evidence="2">Secreted</location>
    </subcellularLocation>
</comment>
<dbReference type="PRINTS" id="PR00313">
    <property type="entry name" value="CABNDNGRPT"/>
</dbReference>
<dbReference type="GO" id="GO:0006508">
    <property type="term" value="P:proteolysis"/>
    <property type="evidence" value="ECO:0007669"/>
    <property type="project" value="UniProtKB-KW"/>
</dbReference>
<dbReference type="GO" id="GO:0004222">
    <property type="term" value="F:metalloendopeptidase activity"/>
    <property type="evidence" value="ECO:0007669"/>
    <property type="project" value="InterPro"/>
</dbReference>
<sequence length="653" mass="68619">MPAVTTYAKTSNAYIDGVLGDLKWAVGALTFSFPASGSYYGASYGWGETSNNFGALYSTQIATSRTVFSSISAVTNLTFTEITETSVQHADLRLARSDAPSTAWAYFPSTAAEGGDSWFNNSSGYYSNPVKGNYAYATFFHEVGHALGLQHTHEAYVMPTDRDSMEYSLMTYRSYVGASVGGGYINEAWGYAQSMMMYDIAGLQHMYGANYATNSGNTTYTWSPATGEMFINGIGQGAPGGNRIFLTIWDGGGVDTYNFSNHATDLTVNLNPGGWSTTSATQLAKLHYLGSEIATGNIANALLYNGDARSLIERVIGGSGHDSITGNDANNELFGGSGNDMLFGGAGADRLYGGPGGDRLDGGDRFDYAIYDEASYGGFTASLYYAGWNTGVAAGDSYFSIEGLILGVNSDTGYGNDAVNYIYGRTGNDTIFGMGNQDFIFGEDGNDNLIGGDGHDHLFGGIGADLLQGGSGFDYVRYDEANYSDFTVSLSTPSSNSGVAAGDVITGVEGLILSSGNDTAYGDGQANYIYGRAGNDTLYGLAGNDHLFGEAGADRFIFNTAPSDRNTDVIGDFVSGLDSIGLARLYFGAADTGGGVARLTQGANAATAQATLLFDSTTKLLTFDSDGTGPDAAQPFALLADLNFLAESDLFFV</sequence>
<dbReference type="PANTHER" id="PTHR38340:SF1">
    <property type="entry name" value="S-LAYER PROTEIN"/>
    <property type="match status" value="1"/>
</dbReference>
<evidence type="ECO:0000256" key="6">
    <source>
        <dbReference type="ARBA" id="ARBA00022723"/>
    </source>
</evidence>
<evidence type="ECO:0000256" key="7">
    <source>
        <dbReference type="ARBA" id="ARBA00022737"/>
    </source>
</evidence>
<evidence type="ECO:0000256" key="5">
    <source>
        <dbReference type="ARBA" id="ARBA00022670"/>
    </source>
</evidence>
<name>A0A286IAV1_9HYPH</name>
<dbReference type="GO" id="GO:0005615">
    <property type="term" value="C:extracellular space"/>
    <property type="evidence" value="ECO:0007669"/>
    <property type="project" value="InterPro"/>
</dbReference>
<dbReference type="InterPro" id="IPR024079">
    <property type="entry name" value="MetalloPept_cat_dom_sf"/>
</dbReference>
<keyword evidence="8" id="KW-0378">Hydrolase</keyword>
<comment type="similarity">
    <text evidence="3">Belongs to the peptidase M10B family.</text>
</comment>
<dbReference type="OrthoDB" id="223957at2"/>
<evidence type="ECO:0000256" key="1">
    <source>
        <dbReference type="ARBA" id="ARBA00001913"/>
    </source>
</evidence>
<dbReference type="InterPro" id="IPR050557">
    <property type="entry name" value="RTX_toxin/Mannuronan_C5-epim"/>
</dbReference>
<dbReference type="InterPro" id="IPR034033">
    <property type="entry name" value="Serralysin-like"/>
</dbReference>
<dbReference type="SUPFAM" id="SSF51120">
    <property type="entry name" value="beta-Roll"/>
    <property type="match status" value="3"/>
</dbReference>
<dbReference type="Pfam" id="PF00353">
    <property type="entry name" value="HemolysinCabind"/>
    <property type="match status" value="3"/>
</dbReference>
<dbReference type="Pfam" id="PF08548">
    <property type="entry name" value="Peptidase_M10_C"/>
    <property type="match status" value="1"/>
</dbReference>
<evidence type="ECO:0000256" key="3">
    <source>
        <dbReference type="ARBA" id="ARBA00009490"/>
    </source>
</evidence>
<protein>
    <submittedName>
        <fullName evidence="11">Serralysin</fullName>
    </submittedName>
</protein>
<dbReference type="InterPro" id="IPR013858">
    <property type="entry name" value="Peptidase_M10B_C"/>
</dbReference>
<dbReference type="GO" id="GO:0031012">
    <property type="term" value="C:extracellular matrix"/>
    <property type="evidence" value="ECO:0007669"/>
    <property type="project" value="InterPro"/>
</dbReference>
<dbReference type="GO" id="GO:0005509">
    <property type="term" value="F:calcium ion binding"/>
    <property type="evidence" value="ECO:0007669"/>
    <property type="project" value="InterPro"/>
</dbReference>
<proteinExistence type="inferred from homology"/>
<dbReference type="Proteomes" id="UP000219465">
    <property type="component" value="Unassembled WGS sequence"/>
</dbReference>
<dbReference type="InterPro" id="IPR001818">
    <property type="entry name" value="Pept_M10_metallopeptidase"/>
</dbReference>
<keyword evidence="6" id="KW-0479">Metal-binding</keyword>
<dbReference type="RefSeq" id="WP_097107584.1">
    <property type="nucleotide sequence ID" value="NZ_OCPC01000002.1"/>
</dbReference>
<keyword evidence="7" id="KW-0677">Repeat</keyword>
<dbReference type="InterPro" id="IPR011049">
    <property type="entry name" value="Serralysin-like_metalloprot_C"/>
</dbReference>
<keyword evidence="9" id="KW-0862">Zinc</keyword>